<protein>
    <submittedName>
        <fullName evidence="6">DUF1232 domain-containing protein</fullName>
    </submittedName>
</protein>
<evidence type="ECO:0000256" key="4">
    <source>
        <dbReference type="ARBA" id="ARBA00023136"/>
    </source>
</evidence>
<dbReference type="InterPro" id="IPR010652">
    <property type="entry name" value="DUF1232"/>
</dbReference>
<dbReference type="GO" id="GO:0012505">
    <property type="term" value="C:endomembrane system"/>
    <property type="evidence" value="ECO:0007669"/>
    <property type="project" value="UniProtKB-SubCell"/>
</dbReference>
<comment type="subcellular location">
    <subcellularLocation>
        <location evidence="1">Endomembrane system</location>
        <topology evidence="1">Multi-pass membrane protein</topology>
    </subcellularLocation>
</comment>
<proteinExistence type="predicted"/>
<dbReference type="OrthoDB" id="9813247at2"/>
<evidence type="ECO:0000259" key="5">
    <source>
        <dbReference type="Pfam" id="PF06803"/>
    </source>
</evidence>
<accession>A0A5B0DTG8</accession>
<evidence type="ECO:0000256" key="1">
    <source>
        <dbReference type="ARBA" id="ARBA00004127"/>
    </source>
</evidence>
<feature type="domain" description="DUF1232" evidence="5">
    <location>
        <begin position="69"/>
        <end position="104"/>
    </location>
</feature>
<comment type="caution">
    <text evidence="6">The sequence shown here is derived from an EMBL/GenBank/DDBJ whole genome shotgun (WGS) entry which is preliminary data.</text>
</comment>
<keyword evidence="7" id="KW-1185">Reference proteome</keyword>
<keyword evidence="3" id="KW-1133">Transmembrane helix</keyword>
<evidence type="ECO:0000256" key="2">
    <source>
        <dbReference type="ARBA" id="ARBA00022692"/>
    </source>
</evidence>
<dbReference type="Proteomes" id="UP000324738">
    <property type="component" value="Unassembled WGS sequence"/>
</dbReference>
<evidence type="ECO:0000313" key="7">
    <source>
        <dbReference type="Proteomes" id="UP000324738"/>
    </source>
</evidence>
<name>A0A5B0DTG8_9HYPH</name>
<evidence type="ECO:0000313" key="6">
    <source>
        <dbReference type="EMBL" id="KAA0969708.1"/>
    </source>
</evidence>
<reference evidence="6 7" key="1">
    <citation type="submission" date="2019-08" db="EMBL/GenBank/DDBJ databases">
        <title>Aureimonas fodiniaquatilis sp. nov., isolated from a coal mine wastewater.</title>
        <authorList>
            <person name="Kim W."/>
        </authorList>
    </citation>
    <scope>NUCLEOTIDE SEQUENCE [LARGE SCALE GENOMIC DNA]</scope>
    <source>
        <strain evidence="6 7">CAU 1482</strain>
    </source>
</reference>
<gene>
    <name evidence="6" type="ORF">FPY71_14415</name>
</gene>
<keyword evidence="2" id="KW-0812">Transmembrane</keyword>
<dbReference type="Pfam" id="PF06803">
    <property type="entry name" value="DUF1232"/>
    <property type="match status" value="1"/>
</dbReference>
<dbReference type="AlphaFoldDB" id="A0A5B0DTG8"/>
<dbReference type="EMBL" id="VTWH01000003">
    <property type="protein sequence ID" value="KAA0969708.1"/>
    <property type="molecule type" value="Genomic_DNA"/>
</dbReference>
<dbReference type="PIRSF" id="PIRSF031804">
    <property type="entry name" value="UCP031804"/>
    <property type="match status" value="1"/>
</dbReference>
<sequence length="138" mass="15199">MSIFRRPALPARISEILRPAPPHERVGQEQKVRRSFFATLKRSAGAIPFTEDLVACYYCALDPKTPVAARGILLAALAYFVMPLDMVSDFLPFIGFTDDAAVLLAALGAVKANLKPTHYRKARHFLKSNADDVKSPSI</sequence>
<organism evidence="6 7">
    <name type="scientific">Aureimonas fodinaquatilis</name>
    <dbReference type="NCBI Taxonomy" id="2565783"/>
    <lineage>
        <taxon>Bacteria</taxon>
        <taxon>Pseudomonadati</taxon>
        <taxon>Pseudomonadota</taxon>
        <taxon>Alphaproteobacteria</taxon>
        <taxon>Hyphomicrobiales</taxon>
        <taxon>Aurantimonadaceae</taxon>
        <taxon>Aureimonas</taxon>
    </lineage>
</organism>
<evidence type="ECO:0000256" key="3">
    <source>
        <dbReference type="ARBA" id="ARBA00022989"/>
    </source>
</evidence>
<dbReference type="InterPro" id="IPR016983">
    <property type="entry name" value="UCP031804"/>
</dbReference>
<keyword evidence="4" id="KW-0472">Membrane</keyword>